<evidence type="ECO:0000256" key="5">
    <source>
        <dbReference type="SAM" id="Phobius"/>
    </source>
</evidence>
<keyword evidence="6" id="KW-0732">Signal</keyword>
<feature type="domain" description="Fibronectin type-III" evidence="7">
    <location>
        <begin position="1234"/>
        <end position="1330"/>
    </location>
</feature>
<keyword evidence="3" id="KW-0106">Calcium</keyword>
<evidence type="ECO:0000256" key="3">
    <source>
        <dbReference type="ARBA" id="ARBA00022837"/>
    </source>
</evidence>
<protein>
    <submittedName>
        <fullName evidence="8">USH2A</fullName>
    </submittedName>
</protein>
<evidence type="ECO:0000256" key="2">
    <source>
        <dbReference type="ARBA" id="ARBA00022737"/>
    </source>
</evidence>
<dbReference type="Proteomes" id="UP000593567">
    <property type="component" value="Unassembled WGS sequence"/>
</dbReference>
<proteinExistence type="predicted"/>
<evidence type="ECO:0000313" key="9">
    <source>
        <dbReference type="Proteomes" id="UP000593567"/>
    </source>
</evidence>
<evidence type="ECO:0000259" key="7">
    <source>
        <dbReference type="PROSITE" id="PS50853"/>
    </source>
</evidence>
<keyword evidence="9" id="KW-1185">Reference proteome</keyword>
<dbReference type="InterPro" id="IPR013783">
    <property type="entry name" value="Ig-like_fold"/>
</dbReference>
<comment type="caution">
    <text evidence="8">The sequence shown here is derived from an EMBL/GenBank/DDBJ whole genome shotgun (WGS) entry which is preliminary data.</text>
</comment>
<name>A0A7J7JTG4_BUGNE</name>
<keyword evidence="1" id="KW-0479">Metal-binding</keyword>
<dbReference type="SUPFAM" id="SSF49785">
    <property type="entry name" value="Galactose-binding domain-like"/>
    <property type="match status" value="3"/>
</dbReference>
<dbReference type="InterPro" id="IPR006585">
    <property type="entry name" value="FTP1"/>
</dbReference>
<keyword evidence="2" id="KW-0677">Repeat</keyword>
<accession>A0A7J7JTG4</accession>
<evidence type="ECO:0000256" key="6">
    <source>
        <dbReference type="SAM" id="SignalP"/>
    </source>
</evidence>
<keyword evidence="4" id="KW-1015">Disulfide bond</keyword>
<dbReference type="Gene3D" id="2.60.40.10">
    <property type="entry name" value="Immunoglobulins"/>
    <property type="match status" value="2"/>
</dbReference>
<organism evidence="8 9">
    <name type="scientific">Bugula neritina</name>
    <name type="common">Brown bryozoan</name>
    <name type="synonym">Sertularia neritina</name>
    <dbReference type="NCBI Taxonomy" id="10212"/>
    <lineage>
        <taxon>Eukaryota</taxon>
        <taxon>Metazoa</taxon>
        <taxon>Spiralia</taxon>
        <taxon>Lophotrochozoa</taxon>
        <taxon>Bryozoa</taxon>
        <taxon>Gymnolaemata</taxon>
        <taxon>Cheilostomatida</taxon>
        <taxon>Flustrina</taxon>
        <taxon>Buguloidea</taxon>
        <taxon>Bugulidae</taxon>
        <taxon>Bugula</taxon>
    </lineage>
</organism>
<dbReference type="SUPFAM" id="SSF49265">
    <property type="entry name" value="Fibronectin type III"/>
    <property type="match status" value="4"/>
</dbReference>
<dbReference type="SMART" id="SM00607">
    <property type="entry name" value="FTP"/>
    <property type="match status" value="1"/>
</dbReference>
<feature type="chain" id="PRO_5029632896" evidence="6">
    <location>
        <begin position="22"/>
        <end position="1511"/>
    </location>
</feature>
<keyword evidence="5" id="KW-0812">Transmembrane</keyword>
<dbReference type="GO" id="GO:0046872">
    <property type="term" value="F:metal ion binding"/>
    <property type="evidence" value="ECO:0007669"/>
    <property type="project" value="UniProtKB-KW"/>
</dbReference>
<sequence>MRTSLLLRFSIILSWISSLHLLECQGSRLRGDADQINSVNKSHYAIQANNDNWTSYTLTSSNNNAWWRIRLTGGPKLVSKIEIHNRPRNAAGTNHYNDLAKIYILTSNDVFGKSAVAYYPSLTSEYWTIQSYQEEPYGPVGIIQLNPPVSATWVAVFSENNAQLALAQVEVYDSPLQSPSLNLTLASIDVDSVTLTWALVTAQTVARYEYKCTGKDWTVHNVNEELPVTVSGYAEETDVVCTVIAVVNFGESQQESAPITTGSAKPVNIARQGTADQLNSLEDNKAHYAASGNNGIYDDFSHTKLNDGSWWRVDLHSEYFIGRIELFNRQRGNSEGPYYDRLKDISILTSTTNSVPPCRNCLQWTEQSNQAEPYGPVGIIQFSTHIYARYVAVYRSTPNSSLALAEVEIYVSASVDELITLTLSPCGSTCIDLEWTTLQGTNGNILRYEYKCGGSNWASISSDVTFARACGVTPSTPVTCTVMAVVEGDASHEVNNTTQTGSTGSCNIAYEKHTHQLDNFDAANKFPASLAVNGIIDVANDFTHTSDSNSGDKWWRLDLGISYQIGRIELYNRLGVPEKAAKFYDRLVKISVLTSDAYSPVPPSLNDASWTRRDGPNSKAYGPVRIIEFSSQISARHVAVYSGSTEPLSLTEVTVYESNSLTKLLNSQLTNTSSDCMEFTWTQPQLAAGESIARYEWNCTDKEWIIVTGNNQSFTRSSCNYQPYTNVTCIVAVLIKNGASQMETKSAYTSCANPDPPDVVAISDLDKEKSEELGRETWKYTITWNPPSRVNCYGTISYIYSNNTETTEQTGNTSYSVHLDGGQLYNFTIWSRNSHGQSTPVVRYWSADELVPQFEETDIKITTNSPQCIQLTVKRPKYPGGTMTTFQSKCSGESIWTDFDLNQETTRSVCIYSPYTAVSCEVKANNSAGVTTENRNISTLCADPELIGKIELSQDYISESNTRTITVNMTQNIMTNCKQNNITLEASIDDGEFTSDLTFPNLAAHTNYTIKLRFTNSENMSTEESIVEKTGDLAPGTAPVLTGNATNSSCVHITWSEPILSNGYILEYKYNCQNYTSPGNFTEDLTWWNKTDPLQKSLTECSFNFGDTVYCGITSFTSVGHGPTLILSTQVLCKNPSIPEFDVKSYLNNNQSVVIDILLQASEHYCHSLVEYRILIREVVDSKTIINNSTATHGNLTYSGFEPYTNYSVEVVAVNDDEKTSINGTIILSAEKKPDTAPSITSLKSNTSCVEIKAVKPSEPNGLIREYQFNCTSSSTENSTTVDAAADESGSVEMCGFSPVTNVTCSVAALNKAGISPLVVESKYTQIKVDSTAPGPKALKPKAGQASVPVELTKPNLGNVKIKSFLLLLLPTEDKVKRSTAVPCDEDFVRNATPCPSTIGSCCATAELTEQYVGNGKVFNVGDGDTYGKYENTKLEAESTYDLYVAVTVDVEEDELLVHVGNAISIQAPKAVVKAPVTSVSPPTGAVAGGVSGGVIAVVIVIIIVVILLKR</sequence>
<reference evidence="8" key="1">
    <citation type="submission" date="2020-06" db="EMBL/GenBank/DDBJ databases">
        <title>Draft genome of Bugula neritina, a colonial animal packing powerful symbionts and potential medicines.</title>
        <authorList>
            <person name="Rayko M."/>
        </authorList>
    </citation>
    <scope>NUCLEOTIDE SEQUENCE [LARGE SCALE GENOMIC DNA]</scope>
    <source>
        <strain evidence="8">Kwan_BN1</strain>
    </source>
</reference>
<dbReference type="Pfam" id="PF22633">
    <property type="entry name" value="F5_F8_type_C_2"/>
    <property type="match status" value="2"/>
</dbReference>
<feature type="signal peptide" evidence="6">
    <location>
        <begin position="1"/>
        <end position="21"/>
    </location>
</feature>
<keyword evidence="5" id="KW-0472">Membrane</keyword>
<dbReference type="OrthoDB" id="547680at2759"/>
<feature type="transmembrane region" description="Helical" evidence="5">
    <location>
        <begin position="1486"/>
        <end position="1509"/>
    </location>
</feature>
<dbReference type="SMART" id="SM00060">
    <property type="entry name" value="FN3"/>
    <property type="match status" value="6"/>
</dbReference>
<dbReference type="PANTHER" id="PTHR24051:SF9">
    <property type="entry name" value="FIBRONECTIN TYPE-III DOMAIN-CONTAINING PROTEIN"/>
    <property type="match status" value="1"/>
</dbReference>
<dbReference type="EMBL" id="VXIV02001849">
    <property type="protein sequence ID" value="KAF6029185.1"/>
    <property type="molecule type" value="Genomic_DNA"/>
</dbReference>
<dbReference type="InterPro" id="IPR051622">
    <property type="entry name" value="R-tyr_protein_phosphatases"/>
</dbReference>
<dbReference type="PANTHER" id="PTHR24051">
    <property type="entry name" value="SUSHI DOMAIN-CONTAINING PROTEIN 1"/>
    <property type="match status" value="1"/>
</dbReference>
<dbReference type="InterPro" id="IPR036116">
    <property type="entry name" value="FN3_sf"/>
</dbReference>
<keyword evidence="5" id="KW-1133">Transmembrane helix</keyword>
<evidence type="ECO:0000256" key="1">
    <source>
        <dbReference type="ARBA" id="ARBA00022723"/>
    </source>
</evidence>
<dbReference type="Gene3D" id="2.60.120.260">
    <property type="entry name" value="Galactose-binding domain-like"/>
    <property type="match status" value="3"/>
</dbReference>
<dbReference type="InterPro" id="IPR003961">
    <property type="entry name" value="FN3_dom"/>
</dbReference>
<evidence type="ECO:0000256" key="4">
    <source>
        <dbReference type="ARBA" id="ARBA00023157"/>
    </source>
</evidence>
<evidence type="ECO:0000313" key="8">
    <source>
        <dbReference type="EMBL" id="KAF6029185.1"/>
    </source>
</evidence>
<gene>
    <name evidence="8" type="ORF">EB796_012503</name>
</gene>
<dbReference type="InterPro" id="IPR008979">
    <property type="entry name" value="Galactose-bd-like_sf"/>
</dbReference>
<dbReference type="PROSITE" id="PS50853">
    <property type="entry name" value="FN3"/>
    <property type="match status" value="1"/>
</dbReference>